<reference evidence="1" key="1">
    <citation type="submission" date="2021-03" db="EMBL/GenBank/DDBJ databases">
        <authorList>
            <person name="Tagirdzhanova G."/>
        </authorList>
    </citation>
    <scope>NUCLEOTIDE SEQUENCE</scope>
</reference>
<proteinExistence type="predicted"/>
<evidence type="ECO:0000313" key="1">
    <source>
        <dbReference type="EMBL" id="CAF9905954.1"/>
    </source>
</evidence>
<accession>A0A8H3EIQ5</accession>
<comment type="caution">
    <text evidence="1">The sequence shown here is derived from an EMBL/GenBank/DDBJ whole genome shotgun (WGS) entry which is preliminary data.</text>
</comment>
<organism evidence="1 2">
    <name type="scientific">Imshaugia aleurites</name>
    <dbReference type="NCBI Taxonomy" id="172621"/>
    <lineage>
        <taxon>Eukaryota</taxon>
        <taxon>Fungi</taxon>
        <taxon>Dikarya</taxon>
        <taxon>Ascomycota</taxon>
        <taxon>Pezizomycotina</taxon>
        <taxon>Lecanoromycetes</taxon>
        <taxon>OSLEUM clade</taxon>
        <taxon>Lecanoromycetidae</taxon>
        <taxon>Lecanorales</taxon>
        <taxon>Lecanorineae</taxon>
        <taxon>Parmeliaceae</taxon>
        <taxon>Imshaugia</taxon>
    </lineage>
</organism>
<name>A0A8H3EIQ5_9LECA</name>
<gene>
    <name evidence="1" type="ORF">IMSHALPRED_004029</name>
</gene>
<protein>
    <submittedName>
        <fullName evidence="1">Uncharacterized protein</fullName>
    </submittedName>
</protein>
<dbReference type="Proteomes" id="UP000664534">
    <property type="component" value="Unassembled WGS sequence"/>
</dbReference>
<evidence type="ECO:0000313" key="2">
    <source>
        <dbReference type="Proteomes" id="UP000664534"/>
    </source>
</evidence>
<sequence length="106" mass="11748">MEPYQVSRDVDMQFGAYFDSEDLWRNMLRLPANELSRRPAPYTWNAVLAYAASIGWGLQQGLTQAQYIAGQELFRYSTALKNPPIIRGGPISLPAWMGLPAGVSAG</sequence>
<dbReference type="EMBL" id="CAJPDT010000002">
    <property type="protein sequence ID" value="CAF9905954.1"/>
    <property type="molecule type" value="Genomic_DNA"/>
</dbReference>
<keyword evidence="2" id="KW-1185">Reference proteome</keyword>
<dbReference type="AlphaFoldDB" id="A0A8H3EIQ5"/>